<feature type="transmembrane region" description="Helical" evidence="1">
    <location>
        <begin position="42"/>
        <end position="59"/>
    </location>
</feature>
<comment type="caution">
    <text evidence="2">The sequence shown here is derived from an EMBL/GenBank/DDBJ whole genome shotgun (WGS) entry which is preliminary data.</text>
</comment>
<sequence>MTETVGDVLKALVRTVVPAVVGLVLSYLAQAGLQLDAATAESVTLLFATIFTASYYALVRALSQRWAWFGWLLGYPTNPTYEPRHGE</sequence>
<keyword evidence="3" id="KW-1185">Reference proteome</keyword>
<keyword evidence="1" id="KW-0472">Membrane</keyword>
<keyword evidence="1" id="KW-0812">Transmembrane</keyword>
<dbReference type="EMBL" id="SHKI01000003">
    <property type="protein sequence ID" value="RZT66723.1"/>
    <property type="molecule type" value="Genomic_DNA"/>
</dbReference>
<gene>
    <name evidence="2" type="ORF">EV139_0850</name>
</gene>
<reference evidence="2 3" key="1">
    <citation type="journal article" date="2015" name="Stand. Genomic Sci.">
        <title>Genomic Encyclopedia of Bacterial and Archaeal Type Strains, Phase III: the genomes of soil and plant-associated and newly described type strains.</title>
        <authorList>
            <person name="Whitman W.B."/>
            <person name="Woyke T."/>
            <person name="Klenk H.P."/>
            <person name="Zhou Y."/>
            <person name="Lilburn T.G."/>
            <person name="Beck B.J."/>
            <person name="De Vos P."/>
            <person name="Vandamme P."/>
            <person name="Eisen J.A."/>
            <person name="Garrity G."/>
            <person name="Hugenholtz P."/>
            <person name="Kyrpides N.C."/>
        </authorList>
    </citation>
    <scope>NUCLEOTIDE SEQUENCE [LARGE SCALE GENOMIC DNA]</scope>
    <source>
        <strain evidence="2 3">RF6</strain>
    </source>
</reference>
<dbReference type="RefSeq" id="WP_130453077.1">
    <property type="nucleotide sequence ID" value="NZ_QYAG01000001.1"/>
</dbReference>
<keyword evidence="1" id="KW-1133">Transmembrane helix</keyword>
<evidence type="ECO:0000256" key="1">
    <source>
        <dbReference type="SAM" id="Phobius"/>
    </source>
</evidence>
<proteinExistence type="predicted"/>
<accession>A0A4Q7U0G4</accession>
<organism evidence="2 3">
    <name type="scientific">Leucobacter luti</name>
    <dbReference type="NCBI Taxonomy" id="340320"/>
    <lineage>
        <taxon>Bacteria</taxon>
        <taxon>Bacillati</taxon>
        <taxon>Actinomycetota</taxon>
        <taxon>Actinomycetes</taxon>
        <taxon>Micrococcales</taxon>
        <taxon>Microbacteriaceae</taxon>
        <taxon>Leucobacter</taxon>
    </lineage>
</organism>
<evidence type="ECO:0000313" key="3">
    <source>
        <dbReference type="Proteomes" id="UP000291832"/>
    </source>
</evidence>
<dbReference type="Proteomes" id="UP000291832">
    <property type="component" value="Unassembled WGS sequence"/>
</dbReference>
<name>A0A4Q7U0G4_9MICO</name>
<protein>
    <submittedName>
        <fullName evidence="2">Uncharacterized protein</fullName>
    </submittedName>
</protein>
<feature type="transmembrane region" description="Helical" evidence="1">
    <location>
        <begin position="12"/>
        <end position="30"/>
    </location>
</feature>
<dbReference type="AlphaFoldDB" id="A0A4Q7U0G4"/>
<dbReference type="OrthoDB" id="5120920at2"/>
<evidence type="ECO:0000313" key="2">
    <source>
        <dbReference type="EMBL" id="RZT66723.1"/>
    </source>
</evidence>